<organism evidence="3 4">
    <name type="scientific">Morchella conica CCBAS932</name>
    <dbReference type="NCBI Taxonomy" id="1392247"/>
    <lineage>
        <taxon>Eukaryota</taxon>
        <taxon>Fungi</taxon>
        <taxon>Dikarya</taxon>
        <taxon>Ascomycota</taxon>
        <taxon>Pezizomycotina</taxon>
        <taxon>Pezizomycetes</taxon>
        <taxon>Pezizales</taxon>
        <taxon>Morchellaceae</taxon>
        <taxon>Morchella</taxon>
    </lineage>
</organism>
<dbReference type="InParanoid" id="A0A3N4KR73"/>
<evidence type="ECO:0000259" key="2">
    <source>
        <dbReference type="Pfam" id="PF10138"/>
    </source>
</evidence>
<dbReference type="Proteomes" id="UP000277580">
    <property type="component" value="Unassembled WGS sequence"/>
</dbReference>
<feature type="region of interest" description="Disordered" evidence="1">
    <location>
        <begin position="1"/>
        <end position="24"/>
    </location>
</feature>
<dbReference type="PANTHER" id="PTHR34706:SF3">
    <property type="entry name" value="ANKYRIN REPEAT PROTEIN (AFU_ORTHOLOGUE AFUA_7G06200)"/>
    <property type="match status" value="1"/>
</dbReference>
<dbReference type="Pfam" id="PF10138">
    <property type="entry name" value="vWA-TerF-like"/>
    <property type="match status" value="1"/>
</dbReference>
<gene>
    <name evidence="3" type="ORF">P167DRAFT_608886</name>
</gene>
<protein>
    <recommendedName>
        <fullName evidence="2">vWA found in TerF C terminus domain-containing protein</fullName>
    </recommendedName>
</protein>
<dbReference type="STRING" id="1392247.A0A3N4KR73"/>
<dbReference type="OrthoDB" id="2142040at2759"/>
<evidence type="ECO:0000256" key="1">
    <source>
        <dbReference type="SAM" id="MobiDB-lite"/>
    </source>
</evidence>
<evidence type="ECO:0000313" key="3">
    <source>
        <dbReference type="EMBL" id="RPB08265.1"/>
    </source>
</evidence>
<dbReference type="PANTHER" id="PTHR34706">
    <property type="entry name" value="SLR1338 PROTEIN"/>
    <property type="match status" value="1"/>
</dbReference>
<proteinExistence type="predicted"/>
<dbReference type="Gene3D" id="3.40.50.410">
    <property type="entry name" value="von Willebrand factor, type A domain"/>
    <property type="match status" value="1"/>
</dbReference>
<dbReference type="EMBL" id="ML119166">
    <property type="protein sequence ID" value="RPB08265.1"/>
    <property type="molecule type" value="Genomic_DNA"/>
</dbReference>
<evidence type="ECO:0000313" key="4">
    <source>
        <dbReference type="Proteomes" id="UP000277580"/>
    </source>
</evidence>
<reference evidence="3 4" key="1">
    <citation type="journal article" date="2018" name="Nat. Ecol. Evol.">
        <title>Pezizomycetes genomes reveal the molecular basis of ectomycorrhizal truffle lifestyle.</title>
        <authorList>
            <person name="Murat C."/>
            <person name="Payen T."/>
            <person name="Noel B."/>
            <person name="Kuo A."/>
            <person name="Morin E."/>
            <person name="Chen J."/>
            <person name="Kohler A."/>
            <person name="Krizsan K."/>
            <person name="Balestrini R."/>
            <person name="Da Silva C."/>
            <person name="Montanini B."/>
            <person name="Hainaut M."/>
            <person name="Levati E."/>
            <person name="Barry K.W."/>
            <person name="Belfiori B."/>
            <person name="Cichocki N."/>
            <person name="Clum A."/>
            <person name="Dockter R.B."/>
            <person name="Fauchery L."/>
            <person name="Guy J."/>
            <person name="Iotti M."/>
            <person name="Le Tacon F."/>
            <person name="Lindquist E.A."/>
            <person name="Lipzen A."/>
            <person name="Malagnac F."/>
            <person name="Mello A."/>
            <person name="Molinier V."/>
            <person name="Miyauchi S."/>
            <person name="Poulain J."/>
            <person name="Riccioni C."/>
            <person name="Rubini A."/>
            <person name="Sitrit Y."/>
            <person name="Splivallo R."/>
            <person name="Traeger S."/>
            <person name="Wang M."/>
            <person name="Zifcakova L."/>
            <person name="Wipf D."/>
            <person name="Zambonelli A."/>
            <person name="Paolocci F."/>
            <person name="Nowrousian M."/>
            <person name="Ottonello S."/>
            <person name="Baldrian P."/>
            <person name="Spatafora J.W."/>
            <person name="Henrissat B."/>
            <person name="Nagy L.G."/>
            <person name="Aury J.M."/>
            <person name="Wincker P."/>
            <person name="Grigoriev I.V."/>
            <person name="Bonfante P."/>
            <person name="Martin F.M."/>
        </authorList>
    </citation>
    <scope>NUCLEOTIDE SEQUENCE [LARGE SCALE GENOMIC DNA]</scope>
    <source>
        <strain evidence="3 4">CCBAS932</strain>
    </source>
</reference>
<dbReference type="SUPFAM" id="SSF53300">
    <property type="entry name" value="vWA-like"/>
    <property type="match status" value="1"/>
</dbReference>
<keyword evidence="4" id="KW-1185">Reference proteome</keyword>
<accession>A0A3N4KR73</accession>
<dbReference type="InterPro" id="IPR019303">
    <property type="entry name" value="vWA_TerF_C"/>
</dbReference>
<dbReference type="AlphaFoldDB" id="A0A3N4KR73"/>
<dbReference type="InterPro" id="IPR036465">
    <property type="entry name" value="vWFA_dom_sf"/>
</dbReference>
<feature type="domain" description="vWA found in TerF C terminus" evidence="2">
    <location>
        <begin position="133"/>
        <end position="247"/>
    </location>
</feature>
<name>A0A3N4KR73_9PEZI</name>
<sequence>MKMHMIPNRRDPPPYSSTDPLQATNGITNDRYTYLNKYNFSEIPTVIVNLIRSYIKLKTKKRRIPPSAEELERIARGYVVTTGLDRFFPPGETRLRELATRAATLPKKSSRQESLSGPKQVKDLMTLGLYQTVIYLDDSGSMNNGSRIHDMKKVVKRIVNIATKIDPEGISIRFMNARDDSRHDHICRTSESREIMRKVTFGGLTPLGEMLRKKILNPMVYDAVRSNNMTRPLLVSVITDGKPYKERVDTFKEEILECRRFLLRKGFPENAVLFQISQIGDSEDAAKFIKGLDRERDLRSILYCTSQTLDVQLSYYRRRKRDMEKWLLKTLIYPMNAYGDRRNAN</sequence>